<dbReference type="EMBL" id="CANHGI010000002">
    <property type="protein sequence ID" value="CAI5443604.1"/>
    <property type="molecule type" value="Genomic_DNA"/>
</dbReference>
<evidence type="ECO:0000313" key="3">
    <source>
        <dbReference type="EMBL" id="CAI5443604.1"/>
    </source>
</evidence>
<feature type="transmembrane region" description="Helical" evidence="2">
    <location>
        <begin position="31"/>
        <end position="53"/>
    </location>
</feature>
<keyword evidence="2" id="KW-0472">Membrane</keyword>
<organism evidence="3 4">
    <name type="scientific">Caenorhabditis angaria</name>
    <dbReference type="NCBI Taxonomy" id="860376"/>
    <lineage>
        <taxon>Eukaryota</taxon>
        <taxon>Metazoa</taxon>
        <taxon>Ecdysozoa</taxon>
        <taxon>Nematoda</taxon>
        <taxon>Chromadorea</taxon>
        <taxon>Rhabditida</taxon>
        <taxon>Rhabditina</taxon>
        <taxon>Rhabditomorpha</taxon>
        <taxon>Rhabditoidea</taxon>
        <taxon>Rhabditidae</taxon>
        <taxon>Peloderinae</taxon>
        <taxon>Caenorhabditis</taxon>
    </lineage>
</organism>
<evidence type="ECO:0000256" key="1">
    <source>
        <dbReference type="SAM" id="MobiDB-lite"/>
    </source>
</evidence>
<keyword evidence="4" id="KW-1185">Reference proteome</keyword>
<keyword evidence="2" id="KW-0812">Transmembrane</keyword>
<protein>
    <submittedName>
        <fullName evidence="3">Uncharacterized protein</fullName>
    </submittedName>
</protein>
<feature type="transmembrane region" description="Helical" evidence="2">
    <location>
        <begin position="279"/>
        <end position="303"/>
    </location>
</feature>
<evidence type="ECO:0000313" key="4">
    <source>
        <dbReference type="Proteomes" id="UP001152747"/>
    </source>
</evidence>
<feature type="region of interest" description="Disordered" evidence="1">
    <location>
        <begin position="666"/>
        <end position="694"/>
    </location>
</feature>
<name>A0A9P1MX87_9PELO</name>
<proteinExistence type="predicted"/>
<comment type="caution">
    <text evidence="3">The sequence shown here is derived from an EMBL/GenBank/DDBJ whole genome shotgun (WGS) entry which is preliminary data.</text>
</comment>
<sequence length="694" mass="79935">MGKPKPKPRKQPNDEKPKTILDKIKNNKLKFSLLLILIILPCLFLPISIYFTVKDSDVQFVESDMQKTAKDVDQRLKKIQNTVPDKIDELEVLYLQQSRGFFEKYREKLGVKQLKSINAIEDGEVQNIFDKINSADVKKCDDIAKNMDEKTFKDIFSNSKKSTDSLKRYVTLGSAKTNWDLIADKENEKYGILTRKVITEHLKTIKDILKLFLEYAKEKVRNPDVEKYDKQRDQWKNTKIWNHTSLFVFSIVGAILYWSLVVTRCLFVSDKISKNLYKISSYIQLASAIVFLIILLIFTILSFTSTGSFEYSCNISADFDSGNTSSIWYTFNREKISERKITSVCESSNNKVLDELGMMTNEKTVISNLDKYQATIENLMTIITNPAFEKLSETFGKNLNKMKDVNERMKKIESGTCASKIIIEQLKYSRGPLKNLITESDEIWKIANEIVVKWKGEAPNMKADLKENGEKLKKLSLSLSASLNEILEKSDISCSNFNGNADEFCGITVQKTSMTYPITYLSLAVVFIIFIIICILLMLDLSEKKSAKKDEKPKKKGKKKKNRRLRYKDHTGKLCYYLVTEELKKKHETNKADSKAEEAKTNLAIEKMVAEPNIKFKNEYQLADIEKMFGKISRNEEPEELVVLDKVTYEPSMNEMFNCDYEHDEIEETSNRSVSRTSNYSTSTTKTKTCTTEQ</sequence>
<evidence type="ECO:0000256" key="2">
    <source>
        <dbReference type="SAM" id="Phobius"/>
    </source>
</evidence>
<accession>A0A9P1MX87</accession>
<feature type="transmembrane region" description="Helical" evidence="2">
    <location>
        <begin position="518"/>
        <end position="539"/>
    </location>
</feature>
<feature type="transmembrane region" description="Helical" evidence="2">
    <location>
        <begin position="246"/>
        <end position="267"/>
    </location>
</feature>
<dbReference type="AlphaFoldDB" id="A0A9P1MX87"/>
<dbReference type="Proteomes" id="UP001152747">
    <property type="component" value="Unassembled WGS sequence"/>
</dbReference>
<keyword evidence="2" id="KW-1133">Transmembrane helix</keyword>
<reference evidence="3" key="1">
    <citation type="submission" date="2022-11" db="EMBL/GenBank/DDBJ databases">
        <authorList>
            <person name="Kikuchi T."/>
        </authorList>
    </citation>
    <scope>NUCLEOTIDE SEQUENCE</scope>
    <source>
        <strain evidence="3">PS1010</strain>
    </source>
</reference>
<gene>
    <name evidence="3" type="ORF">CAMP_LOCUS6241</name>
</gene>
<feature type="compositionally biased region" description="Low complexity" evidence="1">
    <location>
        <begin position="671"/>
        <end position="694"/>
    </location>
</feature>